<evidence type="ECO:0000256" key="8">
    <source>
        <dbReference type="RuleBase" id="RU003500"/>
    </source>
</evidence>
<sequence>VCARCPKKQSSSELFLQPDCKASHNTENHTAETFYDDLYSMSEMRFLMILPAVTVTLTFLHMVTSTGNPRDDPGSTIPFSIKDASKTKNITRAGVNRGLRECRRLFKNDTWNCSFHDESVTRELTDFVQTTLPYANREMAFLHAITTAGILQEIVSQCAANKITECSCNKTAWQSHACKKTILDFAVKQTKILTRSKTQGNDEQNKIDQSHKKEGIKVFKRNYRSCHGKVPKNCKTFQEIANELKSKYQSVSETNRAQQDIRSTFKRKPKFG</sequence>
<evidence type="ECO:0000256" key="7">
    <source>
        <dbReference type="ARBA" id="ARBA00023157"/>
    </source>
</evidence>
<keyword evidence="10" id="KW-0812">Transmembrane</keyword>
<accession>A0A3M6UF64</accession>
<evidence type="ECO:0000256" key="5">
    <source>
        <dbReference type="ARBA" id="ARBA00022530"/>
    </source>
</evidence>
<comment type="similarity">
    <text evidence="2 8">Belongs to the Wnt family.</text>
</comment>
<reference evidence="11 12" key="1">
    <citation type="journal article" date="2018" name="Sci. Rep.">
        <title>Comparative analysis of the Pocillopora damicornis genome highlights role of immune system in coral evolution.</title>
        <authorList>
            <person name="Cunning R."/>
            <person name="Bay R.A."/>
            <person name="Gillette P."/>
            <person name="Baker A.C."/>
            <person name="Traylor-Knowles N."/>
        </authorList>
    </citation>
    <scope>NUCLEOTIDE SEQUENCE [LARGE SCALE GENOMIC DNA]</scope>
    <source>
        <strain evidence="11">RSMAS</strain>
        <tissue evidence="11">Whole animal</tissue>
    </source>
</reference>
<dbReference type="GO" id="GO:0030182">
    <property type="term" value="P:neuron differentiation"/>
    <property type="evidence" value="ECO:0007669"/>
    <property type="project" value="TreeGrafter"/>
</dbReference>
<dbReference type="GO" id="GO:0060070">
    <property type="term" value="P:canonical Wnt signaling pathway"/>
    <property type="evidence" value="ECO:0007669"/>
    <property type="project" value="TreeGrafter"/>
</dbReference>
<evidence type="ECO:0000256" key="6">
    <source>
        <dbReference type="ARBA" id="ARBA00022687"/>
    </source>
</evidence>
<dbReference type="OrthoDB" id="5945655at2759"/>
<dbReference type="PANTHER" id="PTHR12027:SF70">
    <property type="entry name" value="PROTEIN WNT-16"/>
    <property type="match status" value="1"/>
</dbReference>
<keyword evidence="5" id="KW-0272">Extracellular matrix</keyword>
<dbReference type="AlphaFoldDB" id="A0A3M6UF64"/>
<evidence type="ECO:0000313" key="12">
    <source>
        <dbReference type="Proteomes" id="UP000275408"/>
    </source>
</evidence>
<feature type="compositionally biased region" description="Polar residues" evidence="9">
    <location>
        <begin position="248"/>
        <end position="262"/>
    </location>
</feature>
<name>A0A3M6UF64_POCDA</name>
<dbReference type="InterPro" id="IPR005817">
    <property type="entry name" value="Wnt"/>
</dbReference>
<evidence type="ECO:0000256" key="10">
    <source>
        <dbReference type="SAM" id="Phobius"/>
    </source>
</evidence>
<comment type="function">
    <text evidence="8">Ligand for members of the frizzled family of seven transmembrane receptors.</text>
</comment>
<keyword evidence="7" id="KW-1015">Disulfide bond</keyword>
<dbReference type="GO" id="GO:0045165">
    <property type="term" value="P:cell fate commitment"/>
    <property type="evidence" value="ECO:0007669"/>
    <property type="project" value="TreeGrafter"/>
</dbReference>
<dbReference type="GO" id="GO:0005125">
    <property type="term" value="F:cytokine activity"/>
    <property type="evidence" value="ECO:0007669"/>
    <property type="project" value="TreeGrafter"/>
</dbReference>
<evidence type="ECO:0000256" key="1">
    <source>
        <dbReference type="ARBA" id="ARBA00004498"/>
    </source>
</evidence>
<comment type="caution">
    <text evidence="11">The sequence shown here is derived from an EMBL/GenBank/DDBJ whole genome shotgun (WGS) entry which is preliminary data.</text>
</comment>
<dbReference type="Proteomes" id="UP000275408">
    <property type="component" value="Unassembled WGS sequence"/>
</dbReference>
<protein>
    <recommendedName>
        <fullName evidence="8">Protein Wnt</fullName>
    </recommendedName>
</protein>
<evidence type="ECO:0000313" key="11">
    <source>
        <dbReference type="EMBL" id="RMX52302.1"/>
    </source>
</evidence>
<dbReference type="PANTHER" id="PTHR12027">
    <property type="entry name" value="WNT RELATED"/>
    <property type="match status" value="1"/>
</dbReference>
<evidence type="ECO:0000256" key="2">
    <source>
        <dbReference type="ARBA" id="ARBA00005683"/>
    </source>
</evidence>
<comment type="subcellular location">
    <subcellularLocation>
        <location evidence="1 8">Secreted</location>
        <location evidence="1 8">Extracellular space</location>
        <location evidence="1 8">Extracellular matrix</location>
    </subcellularLocation>
</comment>
<keyword evidence="3 8" id="KW-0217">Developmental protein</keyword>
<feature type="region of interest" description="Disordered" evidence="9">
    <location>
        <begin position="248"/>
        <end position="272"/>
    </location>
</feature>
<dbReference type="PRINTS" id="PR01349">
    <property type="entry name" value="WNTPROTEIN"/>
</dbReference>
<evidence type="ECO:0000256" key="3">
    <source>
        <dbReference type="ARBA" id="ARBA00022473"/>
    </source>
</evidence>
<keyword evidence="4" id="KW-0964">Secreted</keyword>
<proteinExistence type="inferred from homology"/>
<keyword evidence="10" id="KW-1133">Transmembrane helix</keyword>
<dbReference type="EMBL" id="RCHS01001660">
    <property type="protein sequence ID" value="RMX52302.1"/>
    <property type="molecule type" value="Genomic_DNA"/>
</dbReference>
<keyword evidence="12" id="KW-1185">Reference proteome</keyword>
<organism evidence="11 12">
    <name type="scientific">Pocillopora damicornis</name>
    <name type="common">Cauliflower coral</name>
    <name type="synonym">Millepora damicornis</name>
    <dbReference type="NCBI Taxonomy" id="46731"/>
    <lineage>
        <taxon>Eukaryota</taxon>
        <taxon>Metazoa</taxon>
        <taxon>Cnidaria</taxon>
        <taxon>Anthozoa</taxon>
        <taxon>Hexacorallia</taxon>
        <taxon>Scleractinia</taxon>
        <taxon>Astrocoeniina</taxon>
        <taxon>Pocilloporidae</taxon>
        <taxon>Pocillopora</taxon>
    </lineage>
</organism>
<evidence type="ECO:0000256" key="4">
    <source>
        <dbReference type="ARBA" id="ARBA00022525"/>
    </source>
</evidence>
<feature type="transmembrane region" description="Helical" evidence="10">
    <location>
        <begin position="46"/>
        <end position="63"/>
    </location>
</feature>
<gene>
    <name evidence="11" type="ORF">pdam_00010346</name>
</gene>
<dbReference type="GO" id="GO:0005109">
    <property type="term" value="F:frizzled binding"/>
    <property type="evidence" value="ECO:0007669"/>
    <property type="project" value="TreeGrafter"/>
</dbReference>
<keyword evidence="10" id="KW-0472">Membrane</keyword>
<feature type="non-terminal residue" evidence="11">
    <location>
        <position position="1"/>
    </location>
</feature>
<keyword evidence="6 8" id="KW-0879">Wnt signaling pathway</keyword>
<evidence type="ECO:0000256" key="9">
    <source>
        <dbReference type="SAM" id="MobiDB-lite"/>
    </source>
</evidence>
<dbReference type="STRING" id="46731.A0A3M6UF64"/>
<dbReference type="Pfam" id="PF00110">
    <property type="entry name" value="wnt"/>
    <property type="match status" value="1"/>
</dbReference>
<dbReference type="GO" id="GO:0005615">
    <property type="term" value="C:extracellular space"/>
    <property type="evidence" value="ECO:0007669"/>
    <property type="project" value="TreeGrafter"/>
</dbReference>